<evidence type="ECO:0000313" key="3">
    <source>
        <dbReference type="Proteomes" id="UP000308901"/>
    </source>
</evidence>
<evidence type="ECO:0000256" key="1">
    <source>
        <dbReference type="SAM" id="Coils"/>
    </source>
</evidence>
<dbReference type="AlphaFoldDB" id="A0A5R8XY37"/>
<keyword evidence="1" id="KW-0175">Coiled coil</keyword>
<evidence type="ECO:0000313" key="2">
    <source>
        <dbReference type="EMBL" id="TLP36209.1"/>
    </source>
</evidence>
<gene>
    <name evidence="2" type="ORF">FDK22_13140</name>
</gene>
<comment type="caution">
    <text evidence="2">The sequence shown here is derived from an EMBL/GenBank/DDBJ whole genome shotgun (WGS) entry which is preliminary data.</text>
</comment>
<dbReference type="EMBL" id="VANU01000006">
    <property type="protein sequence ID" value="TLP36209.1"/>
    <property type="molecule type" value="Genomic_DNA"/>
</dbReference>
<keyword evidence="3" id="KW-1185">Reference proteome</keyword>
<dbReference type="RefSeq" id="WP_138153439.1">
    <property type="nucleotide sequence ID" value="NZ_VANU01000006.1"/>
</dbReference>
<name>A0A5R8XY37_9BACT</name>
<accession>A0A5R8XY37</accession>
<reference evidence="2 3" key="1">
    <citation type="submission" date="2019-05" db="EMBL/GenBank/DDBJ databases">
        <title>Arcobacter sp. nov., isolated from sea sediment.</title>
        <authorList>
            <person name="Kim W."/>
        </authorList>
    </citation>
    <scope>NUCLEOTIDE SEQUENCE [LARGE SCALE GENOMIC DNA]</scope>
    <source>
        <strain evidence="2 3">CAU 1517</strain>
    </source>
</reference>
<proteinExistence type="predicted"/>
<protein>
    <recommendedName>
        <fullName evidence="4">Transposase</fullName>
    </recommendedName>
</protein>
<dbReference type="Proteomes" id="UP000308901">
    <property type="component" value="Unassembled WGS sequence"/>
</dbReference>
<sequence>MNKKLLEFMRKNTPRKRFSVLEKYEDEIMQLNISNFTHEQILTYLVETYEIKITRQSISKFIKKKKQLKNTEKDNLKIEEDKKNDLKNMFKKHL</sequence>
<evidence type="ECO:0008006" key="4">
    <source>
        <dbReference type="Google" id="ProtNLM"/>
    </source>
</evidence>
<feature type="coiled-coil region" evidence="1">
    <location>
        <begin position="62"/>
        <end position="89"/>
    </location>
</feature>
<organism evidence="2 3">
    <name type="scientific">Arcobacter arenosus</name>
    <dbReference type="NCBI Taxonomy" id="2576037"/>
    <lineage>
        <taxon>Bacteria</taxon>
        <taxon>Pseudomonadati</taxon>
        <taxon>Campylobacterota</taxon>
        <taxon>Epsilonproteobacteria</taxon>
        <taxon>Campylobacterales</taxon>
        <taxon>Arcobacteraceae</taxon>
        <taxon>Arcobacter</taxon>
    </lineage>
</organism>